<keyword evidence="1" id="KW-0479">Metal-binding</keyword>
<gene>
    <name evidence="3" type="ORF">OCBIM_22008111mg</name>
</gene>
<protein>
    <recommendedName>
        <fullName evidence="2">C2H2-type domain-containing protein</fullName>
    </recommendedName>
</protein>
<dbReference type="AlphaFoldDB" id="A0A0L8FUL0"/>
<proteinExistence type="predicted"/>
<dbReference type="PROSITE" id="PS00028">
    <property type="entry name" value="ZINC_FINGER_C2H2_1"/>
    <property type="match status" value="1"/>
</dbReference>
<reference evidence="3" key="1">
    <citation type="submission" date="2015-07" db="EMBL/GenBank/DDBJ databases">
        <title>MeaNS - Measles Nucleotide Surveillance Program.</title>
        <authorList>
            <person name="Tran T."/>
            <person name="Druce J."/>
        </authorList>
    </citation>
    <scope>NUCLEOTIDE SEQUENCE</scope>
    <source>
        <strain evidence="3">UCB-OBI-ISO-001</strain>
        <tissue evidence="3">Gonad</tissue>
    </source>
</reference>
<keyword evidence="1" id="KW-0862">Zinc</keyword>
<dbReference type="Gene3D" id="3.30.160.60">
    <property type="entry name" value="Classic Zinc Finger"/>
    <property type="match status" value="1"/>
</dbReference>
<feature type="domain" description="C2H2-type" evidence="2">
    <location>
        <begin position="40"/>
        <end position="67"/>
    </location>
</feature>
<dbReference type="PROSITE" id="PS50157">
    <property type="entry name" value="ZINC_FINGER_C2H2_2"/>
    <property type="match status" value="1"/>
</dbReference>
<keyword evidence="1" id="KW-0863">Zinc-finger</keyword>
<evidence type="ECO:0000313" key="3">
    <source>
        <dbReference type="EMBL" id="KOF68100.1"/>
    </source>
</evidence>
<dbReference type="SUPFAM" id="SSF57667">
    <property type="entry name" value="beta-beta-alpha zinc fingers"/>
    <property type="match status" value="1"/>
</dbReference>
<name>A0A0L8FUL0_OCTBM</name>
<evidence type="ECO:0000259" key="2">
    <source>
        <dbReference type="PROSITE" id="PS50157"/>
    </source>
</evidence>
<organism evidence="3">
    <name type="scientific">Octopus bimaculoides</name>
    <name type="common">California two-spotted octopus</name>
    <dbReference type="NCBI Taxonomy" id="37653"/>
    <lineage>
        <taxon>Eukaryota</taxon>
        <taxon>Metazoa</taxon>
        <taxon>Spiralia</taxon>
        <taxon>Lophotrochozoa</taxon>
        <taxon>Mollusca</taxon>
        <taxon>Cephalopoda</taxon>
        <taxon>Coleoidea</taxon>
        <taxon>Octopodiformes</taxon>
        <taxon>Octopoda</taxon>
        <taxon>Incirrata</taxon>
        <taxon>Octopodidae</taxon>
        <taxon>Octopus</taxon>
    </lineage>
</organism>
<evidence type="ECO:0000256" key="1">
    <source>
        <dbReference type="PROSITE-ProRule" id="PRU00042"/>
    </source>
</evidence>
<dbReference type="InterPro" id="IPR013087">
    <property type="entry name" value="Znf_C2H2_type"/>
</dbReference>
<dbReference type="GO" id="GO:0008270">
    <property type="term" value="F:zinc ion binding"/>
    <property type="evidence" value="ECO:0007669"/>
    <property type="project" value="UniProtKB-KW"/>
</dbReference>
<dbReference type="EMBL" id="KQ426567">
    <property type="protein sequence ID" value="KOF68100.1"/>
    <property type="molecule type" value="Genomic_DNA"/>
</dbReference>
<dbReference type="InterPro" id="IPR036236">
    <property type="entry name" value="Znf_C2H2_sf"/>
</dbReference>
<accession>A0A0L8FUL0</accession>
<sequence length="102" mass="11758">MPKRIDLVHKMLEEKFQTSFCCDICERHSYRNITKSNGSKTCDICSNLLSGSGPLTLHKHVHTRKKSHYCDIWAKSFTQNSGINAHKCIRLRRQTTSLGYLC</sequence>